<organism evidence="2 3">
    <name type="scientific">Frateuria terrea</name>
    <dbReference type="NCBI Taxonomy" id="529704"/>
    <lineage>
        <taxon>Bacteria</taxon>
        <taxon>Pseudomonadati</taxon>
        <taxon>Pseudomonadota</taxon>
        <taxon>Gammaproteobacteria</taxon>
        <taxon>Lysobacterales</taxon>
        <taxon>Rhodanobacteraceae</taxon>
        <taxon>Frateuria</taxon>
    </lineage>
</organism>
<dbReference type="OrthoDB" id="8547299at2"/>
<dbReference type="STRING" id="529704.SAMN02927913_2157"/>
<feature type="transmembrane region" description="Helical" evidence="1">
    <location>
        <begin position="12"/>
        <end position="38"/>
    </location>
</feature>
<dbReference type="NCBIfam" id="TIGR02523">
    <property type="entry name" value="type_IV_pilV"/>
    <property type="match status" value="1"/>
</dbReference>
<evidence type="ECO:0000313" key="3">
    <source>
        <dbReference type="Proteomes" id="UP000199420"/>
    </source>
</evidence>
<name>A0A1H6Z8Q8_9GAMM</name>
<dbReference type="RefSeq" id="WP_091336733.1">
    <property type="nucleotide sequence ID" value="NZ_FNYC01000009.1"/>
</dbReference>
<dbReference type="AlphaFoldDB" id="A0A1H6Z8Q8"/>
<evidence type="ECO:0000256" key="1">
    <source>
        <dbReference type="SAM" id="Phobius"/>
    </source>
</evidence>
<dbReference type="InterPro" id="IPR013362">
    <property type="entry name" value="Pilus_4_PilV"/>
</dbReference>
<keyword evidence="3" id="KW-1185">Reference proteome</keyword>
<dbReference type="Pfam" id="PF07963">
    <property type="entry name" value="N_methyl"/>
    <property type="match status" value="1"/>
</dbReference>
<proteinExistence type="predicted"/>
<dbReference type="Proteomes" id="UP000199420">
    <property type="component" value="Unassembled WGS sequence"/>
</dbReference>
<protein>
    <submittedName>
        <fullName evidence="2">Type IV pilus assembly protein PilV</fullName>
    </submittedName>
</protein>
<keyword evidence="1" id="KW-0472">Membrane</keyword>
<keyword evidence="1" id="KW-0812">Transmembrane</keyword>
<sequence>MNHYAPRSQRGVSLIEVMIAVLIFSVGMIGVAGLLIMATRSNHTAYLRTQASFLAGNMADRMGANPIGVWNGNYDSSSYPVSASTATNSDCSAGCTPEMLAQADQRNWSRQLTTFLPGVKATIACDASSAGYTPAAWVPPSSGTSAPPPTPGQIGMRPPYGGNCRMSITWNEQGAGDPDHREVETQTFNWEFQP</sequence>
<gene>
    <name evidence="2" type="ORF">SAMN04487997_3559</name>
</gene>
<dbReference type="InterPro" id="IPR012902">
    <property type="entry name" value="N_methyl_site"/>
</dbReference>
<reference evidence="2 3" key="1">
    <citation type="submission" date="2016-10" db="EMBL/GenBank/DDBJ databases">
        <authorList>
            <person name="de Groot N.N."/>
        </authorList>
    </citation>
    <scope>NUCLEOTIDE SEQUENCE [LARGE SCALE GENOMIC DNA]</scope>
    <source>
        <strain evidence="2 3">DSM 26515</strain>
    </source>
</reference>
<accession>A0A1H6Z8Q8</accession>
<dbReference type="NCBIfam" id="TIGR02532">
    <property type="entry name" value="IV_pilin_GFxxxE"/>
    <property type="match status" value="1"/>
</dbReference>
<dbReference type="EMBL" id="FNYC01000009">
    <property type="protein sequence ID" value="SEJ49116.1"/>
    <property type="molecule type" value="Genomic_DNA"/>
</dbReference>
<dbReference type="PROSITE" id="PS00409">
    <property type="entry name" value="PROKAR_NTER_METHYL"/>
    <property type="match status" value="1"/>
</dbReference>
<evidence type="ECO:0000313" key="2">
    <source>
        <dbReference type="EMBL" id="SEJ49116.1"/>
    </source>
</evidence>
<keyword evidence="1" id="KW-1133">Transmembrane helix</keyword>